<accession>A0A6I3L0G4</accession>
<sequence length="54" mass="5715">MTDMNPADDPADRAAVDRIHLADLDGPVRAVALLVVGNRYTVAFTDTDSGARST</sequence>
<protein>
    <submittedName>
        <fullName evidence="1">Uncharacterized protein</fullName>
    </submittedName>
</protein>
<keyword evidence="2" id="KW-1185">Reference proteome</keyword>
<dbReference type="RefSeq" id="WP_154789185.1">
    <property type="nucleotide sequence ID" value="NZ_WMBB01000008.1"/>
</dbReference>
<organism evidence="1 2">
    <name type="scientific">Nocardia aurantiaca</name>
    <dbReference type="NCBI Taxonomy" id="2675850"/>
    <lineage>
        <taxon>Bacteria</taxon>
        <taxon>Bacillati</taxon>
        <taxon>Actinomycetota</taxon>
        <taxon>Actinomycetes</taxon>
        <taxon>Mycobacteriales</taxon>
        <taxon>Nocardiaceae</taxon>
        <taxon>Nocardia</taxon>
    </lineage>
</organism>
<dbReference type="AlphaFoldDB" id="A0A6I3L0G4"/>
<comment type="caution">
    <text evidence="1">The sequence shown here is derived from an EMBL/GenBank/DDBJ whole genome shotgun (WGS) entry which is preliminary data.</text>
</comment>
<proteinExistence type="predicted"/>
<dbReference type="Proteomes" id="UP000432464">
    <property type="component" value="Unassembled WGS sequence"/>
</dbReference>
<name>A0A6I3L0G4_9NOCA</name>
<evidence type="ECO:0000313" key="1">
    <source>
        <dbReference type="EMBL" id="MTE14748.1"/>
    </source>
</evidence>
<reference evidence="1 2" key="1">
    <citation type="submission" date="2019-11" db="EMBL/GenBank/DDBJ databases">
        <title>Nocardia sp. nov. CT2-14 isolated from soil.</title>
        <authorList>
            <person name="Kanchanasin P."/>
            <person name="Tanasupawat S."/>
            <person name="Yuki M."/>
            <person name="Kudo T."/>
        </authorList>
    </citation>
    <scope>NUCLEOTIDE SEQUENCE [LARGE SCALE GENOMIC DNA]</scope>
    <source>
        <strain evidence="1 2">CT2-14</strain>
    </source>
</reference>
<dbReference type="EMBL" id="WMBB01000008">
    <property type="protein sequence ID" value="MTE14748.1"/>
    <property type="molecule type" value="Genomic_DNA"/>
</dbReference>
<gene>
    <name evidence="1" type="ORF">GLP40_18495</name>
</gene>
<evidence type="ECO:0000313" key="2">
    <source>
        <dbReference type="Proteomes" id="UP000432464"/>
    </source>
</evidence>